<organism evidence="1 2">
    <name type="scientific">Hypholoma sublateritium (strain FD-334 SS-4)</name>
    <dbReference type="NCBI Taxonomy" id="945553"/>
    <lineage>
        <taxon>Eukaryota</taxon>
        <taxon>Fungi</taxon>
        <taxon>Dikarya</taxon>
        <taxon>Basidiomycota</taxon>
        <taxon>Agaricomycotina</taxon>
        <taxon>Agaricomycetes</taxon>
        <taxon>Agaricomycetidae</taxon>
        <taxon>Agaricales</taxon>
        <taxon>Agaricineae</taxon>
        <taxon>Strophariaceae</taxon>
        <taxon>Hypholoma</taxon>
    </lineage>
</organism>
<sequence length="109" mass="12412">TVETLITHTFPWMARAMGYEGLWVSHQCIIRLFPRQSSAHLHWCLKPMGFSFRGVWGMGYCGLMGYGLQIPAHRLGGSIFLWVMRGYGLSEVWVMRVSTVIAFSCDAPR</sequence>
<gene>
    <name evidence="1" type="ORF">HYPSUDRAFT_132193</name>
</gene>
<dbReference type="EMBL" id="KN817526">
    <property type="protein sequence ID" value="KJA26851.1"/>
    <property type="molecule type" value="Genomic_DNA"/>
</dbReference>
<protein>
    <submittedName>
        <fullName evidence="1">Uncharacterized protein</fullName>
    </submittedName>
</protein>
<dbReference type="Proteomes" id="UP000054270">
    <property type="component" value="Unassembled WGS sequence"/>
</dbReference>
<dbReference type="OrthoDB" id="2891292at2759"/>
<accession>A0A0D2PE48</accession>
<feature type="non-terminal residue" evidence="1">
    <location>
        <position position="1"/>
    </location>
</feature>
<dbReference type="AlphaFoldDB" id="A0A0D2PE48"/>
<reference evidence="2" key="1">
    <citation type="submission" date="2014-04" db="EMBL/GenBank/DDBJ databases">
        <title>Evolutionary Origins and Diversification of the Mycorrhizal Mutualists.</title>
        <authorList>
            <consortium name="DOE Joint Genome Institute"/>
            <consortium name="Mycorrhizal Genomics Consortium"/>
            <person name="Kohler A."/>
            <person name="Kuo A."/>
            <person name="Nagy L.G."/>
            <person name="Floudas D."/>
            <person name="Copeland A."/>
            <person name="Barry K.W."/>
            <person name="Cichocki N."/>
            <person name="Veneault-Fourrey C."/>
            <person name="LaButti K."/>
            <person name="Lindquist E.A."/>
            <person name="Lipzen A."/>
            <person name="Lundell T."/>
            <person name="Morin E."/>
            <person name="Murat C."/>
            <person name="Riley R."/>
            <person name="Ohm R."/>
            <person name="Sun H."/>
            <person name="Tunlid A."/>
            <person name="Henrissat B."/>
            <person name="Grigoriev I.V."/>
            <person name="Hibbett D.S."/>
            <person name="Martin F."/>
        </authorList>
    </citation>
    <scope>NUCLEOTIDE SEQUENCE [LARGE SCALE GENOMIC DNA]</scope>
    <source>
        <strain evidence="2">FD-334 SS-4</strain>
    </source>
</reference>
<proteinExistence type="predicted"/>
<evidence type="ECO:0000313" key="2">
    <source>
        <dbReference type="Proteomes" id="UP000054270"/>
    </source>
</evidence>
<keyword evidence="2" id="KW-1185">Reference proteome</keyword>
<name>A0A0D2PE48_HYPSF</name>
<evidence type="ECO:0000313" key="1">
    <source>
        <dbReference type="EMBL" id="KJA26851.1"/>
    </source>
</evidence>